<feature type="region of interest" description="Disordered" evidence="1">
    <location>
        <begin position="227"/>
        <end position="262"/>
    </location>
</feature>
<dbReference type="AlphaFoldDB" id="A0A164RCE8"/>
<keyword evidence="2" id="KW-0812">Transmembrane</keyword>
<organism evidence="4 5">
    <name type="scientific">Sistotremastrum niveocremeum HHB9708</name>
    <dbReference type="NCBI Taxonomy" id="1314777"/>
    <lineage>
        <taxon>Eukaryota</taxon>
        <taxon>Fungi</taxon>
        <taxon>Dikarya</taxon>
        <taxon>Basidiomycota</taxon>
        <taxon>Agaricomycotina</taxon>
        <taxon>Agaricomycetes</taxon>
        <taxon>Sistotremastrales</taxon>
        <taxon>Sistotremastraceae</taxon>
        <taxon>Sertulicium</taxon>
        <taxon>Sertulicium niveocremeum</taxon>
    </lineage>
</organism>
<feature type="transmembrane region" description="Helical" evidence="2">
    <location>
        <begin position="75"/>
        <end position="94"/>
    </location>
</feature>
<proteinExistence type="predicted"/>
<dbReference type="EMBL" id="KV419421">
    <property type="protein sequence ID" value="KZS90441.1"/>
    <property type="molecule type" value="Genomic_DNA"/>
</dbReference>
<dbReference type="InterPro" id="IPR045338">
    <property type="entry name" value="DUF6535"/>
</dbReference>
<dbReference type="Proteomes" id="UP000076722">
    <property type="component" value="Unassembled WGS sequence"/>
</dbReference>
<evidence type="ECO:0000313" key="4">
    <source>
        <dbReference type="EMBL" id="KZS90441.1"/>
    </source>
</evidence>
<name>A0A164RCE8_9AGAM</name>
<feature type="transmembrane region" description="Helical" evidence="2">
    <location>
        <begin position="31"/>
        <end position="55"/>
    </location>
</feature>
<evidence type="ECO:0000259" key="3">
    <source>
        <dbReference type="Pfam" id="PF20153"/>
    </source>
</evidence>
<keyword evidence="5" id="KW-1185">Reference proteome</keyword>
<feature type="domain" description="DUF6535" evidence="3">
    <location>
        <begin position="7"/>
        <end position="157"/>
    </location>
</feature>
<feature type="compositionally biased region" description="Acidic residues" evidence="1">
    <location>
        <begin position="244"/>
        <end position="256"/>
    </location>
</feature>
<dbReference type="STRING" id="1314777.A0A164RCE8"/>
<reference evidence="4 5" key="1">
    <citation type="journal article" date="2016" name="Mol. Biol. Evol.">
        <title>Comparative Genomics of Early-Diverging Mushroom-Forming Fungi Provides Insights into the Origins of Lignocellulose Decay Capabilities.</title>
        <authorList>
            <person name="Nagy L.G."/>
            <person name="Riley R."/>
            <person name="Tritt A."/>
            <person name="Adam C."/>
            <person name="Daum C."/>
            <person name="Floudas D."/>
            <person name="Sun H."/>
            <person name="Yadav J.S."/>
            <person name="Pangilinan J."/>
            <person name="Larsson K.H."/>
            <person name="Matsuura K."/>
            <person name="Barry K."/>
            <person name="Labutti K."/>
            <person name="Kuo R."/>
            <person name="Ohm R.A."/>
            <person name="Bhattacharya S.S."/>
            <person name="Shirouzu T."/>
            <person name="Yoshinaga Y."/>
            <person name="Martin F.M."/>
            <person name="Grigoriev I.V."/>
            <person name="Hibbett D.S."/>
        </authorList>
    </citation>
    <scope>NUCLEOTIDE SEQUENCE [LARGE SCALE GENOMIC DNA]</scope>
    <source>
        <strain evidence="4 5">HHB9708</strain>
    </source>
</reference>
<evidence type="ECO:0000256" key="2">
    <source>
        <dbReference type="SAM" id="Phobius"/>
    </source>
</evidence>
<keyword evidence="2" id="KW-1133">Transmembrane helix</keyword>
<sequence length="373" mass="41981">MDDEQTWGALDKEALRKIRVRVEEWRDVMNISLIFIALFLTVVTTFISPIISLFTSPTADSSKNPLPPVSTQFVALFYYLALMVSVFNSVLCVLGMQWAARLIATPLGNTNLERTLARERRAAVAEGYMLSLMGILVWTLLLSIGFFVLGFLIQLWEIAVSFTGRAPILLFGGAFATGLSVIIMGIIVVTTFHAALHNNSPFESPLSNLLQPFLRWSRYILPQEFGSDEKDNNDVDLEKKGQNDNEDQGEYPDEWEGGQNTPETDAVEDVEALVRWQKSDPEGVQALKAYARLVINATDMEVLERAVPSFEFGEWHKAGMSLSPIFMAVRDRFLATDTSFRLKETVNQQLVYFKDWKGWCNHLSPVNGNCSIH</sequence>
<feature type="transmembrane region" description="Helical" evidence="2">
    <location>
        <begin position="168"/>
        <end position="196"/>
    </location>
</feature>
<evidence type="ECO:0000313" key="5">
    <source>
        <dbReference type="Proteomes" id="UP000076722"/>
    </source>
</evidence>
<feature type="compositionally biased region" description="Basic and acidic residues" evidence="1">
    <location>
        <begin position="227"/>
        <end position="243"/>
    </location>
</feature>
<evidence type="ECO:0000256" key="1">
    <source>
        <dbReference type="SAM" id="MobiDB-lite"/>
    </source>
</evidence>
<keyword evidence="2" id="KW-0472">Membrane</keyword>
<gene>
    <name evidence="4" type="ORF">SISNIDRAFT_179696</name>
</gene>
<feature type="transmembrane region" description="Helical" evidence="2">
    <location>
        <begin position="128"/>
        <end position="156"/>
    </location>
</feature>
<protein>
    <recommendedName>
        <fullName evidence="3">DUF6535 domain-containing protein</fullName>
    </recommendedName>
</protein>
<accession>A0A164RCE8</accession>
<dbReference type="Pfam" id="PF20153">
    <property type="entry name" value="DUF6535"/>
    <property type="match status" value="1"/>
</dbReference>